<dbReference type="InterPro" id="IPR036774">
    <property type="entry name" value="ERV/ALR_sulphydryl_oxid_sf"/>
</dbReference>
<keyword evidence="4 6" id="KW-0560">Oxidoreductase</keyword>
<organism evidence="8 9">
    <name type="scientific">Thamnidium elegans</name>
    <dbReference type="NCBI Taxonomy" id="101142"/>
    <lineage>
        <taxon>Eukaryota</taxon>
        <taxon>Fungi</taxon>
        <taxon>Fungi incertae sedis</taxon>
        <taxon>Mucoromycota</taxon>
        <taxon>Mucoromycotina</taxon>
        <taxon>Mucoromycetes</taxon>
        <taxon>Mucorales</taxon>
        <taxon>Mucorineae</taxon>
        <taxon>Mucoraceae</taxon>
        <taxon>Thamnidium</taxon>
    </lineage>
</organism>
<evidence type="ECO:0000259" key="7">
    <source>
        <dbReference type="PROSITE" id="PS51324"/>
    </source>
</evidence>
<feature type="domain" description="ERV/ALR sulfhydryl oxidase" evidence="7">
    <location>
        <begin position="41"/>
        <end position="138"/>
    </location>
</feature>
<name>A0A8H7VQA4_9FUNG</name>
<dbReference type="InterPro" id="IPR017905">
    <property type="entry name" value="ERV/ALR_sulphydryl_oxidase"/>
</dbReference>
<feature type="non-terminal residue" evidence="8">
    <location>
        <position position="1"/>
    </location>
</feature>
<evidence type="ECO:0000256" key="3">
    <source>
        <dbReference type="ARBA" id="ARBA00022827"/>
    </source>
</evidence>
<gene>
    <name evidence="8" type="ORF">INT48_005354</name>
</gene>
<dbReference type="SUPFAM" id="SSF69000">
    <property type="entry name" value="FAD-dependent thiol oxidase"/>
    <property type="match status" value="1"/>
</dbReference>
<evidence type="ECO:0000256" key="2">
    <source>
        <dbReference type="ARBA" id="ARBA00022630"/>
    </source>
</evidence>
<evidence type="ECO:0000256" key="4">
    <source>
        <dbReference type="ARBA" id="ARBA00023002"/>
    </source>
</evidence>
<dbReference type="InterPro" id="IPR036047">
    <property type="entry name" value="F-box-like_dom_sf"/>
</dbReference>
<protein>
    <recommendedName>
        <fullName evidence="6">Sulfhydryl oxidase</fullName>
        <ecNumber evidence="6">1.8.3.2</ecNumber>
    </recommendedName>
</protein>
<dbReference type="GO" id="GO:0005739">
    <property type="term" value="C:mitochondrion"/>
    <property type="evidence" value="ECO:0007669"/>
    <property type="project" value="TreeGrafter"/>
</dbReference>
<accession>A0A8H7VQA4</accession>
<comment type="cofactor">
    <cofactor evidence="1 6">
        <name>FAD</name>
        <dbReference type="ChEBI" id="CHEBI:57692"/>
    </cofactor>
</comment>
<keyword evidence="3 6" id="KW-0274">FAD</keyword>
<dbReference type="PANTHER" id="PTHR12645">
    <property type="entry name" value="ALR/ERV"/>
    <property type="match status" value="1"/>
</dbReference>
<comment type="caution">
    <text evidence="8">The sequence shown here is derived from an EMBL/GenBank/DDBJ whole genome shotgun (WGS) entry which is preliminary data.</text>
</comment>
<evidence type="ECO:0000256" key="5">
    <source>
        <dbReference type="ARBA" id="ARBA00023157"/>
    </source>
</evidence>
<dbReference type="EC" id="1.8.3.2" evidence="6"/>
<keyword evidence="9" id="KW-1185">Reference proteome</keyword>
<dbReference type="PROSITE" id="PS51324">
    <property type="entry name" value="ERV_ALR"/>
    <property type="match status" value="1"/>
</dbReference>
<evidence type="ECO:0000256" key="6">
    <source>
        <dbReference type="RuleBase" id="RU371123"/>
    </source>
</evidence>
<dbReference type="InterPro" id="IPR039799">
    <property type="entry name" value="ALR/ERV"/>
</dbReference>
<sequence length="449" mass="53451">TLSWQLLMVIIKNLNDSHVAKRHDLFIETTEKENTWLAENCPADSVALGRAAWTLLHTTAAYYPDRPAPSQMDSMRLFMSTFVDNYPCFKDFKQYMAEEPVRVGSRKKLSEWLCRQHNKVNEKLGKPPFDFEIFERILFHIPMCDIYRMRLVCKTWKAQCEHQLFTLIKLQNQQLHIRIGEKGDLYRTKLSPYQYDFEHQVIEFRKDDDSLGLCYLVPTDRRKFQIIFNAWENEPNFQFPVSQRKYLQEYAQLLYHYRFNAMLEQVYQFPSPFECNEKVQYIADRGMIMSFSYEDTTEQQDNWINPVGIEILSVHVHLSWLLSGLEDARIETQPVYPERYQALTDKLNKEGITDYYPYSQHALKYIMTGEFDLSSFRSDEQTEPTRLEQLRSSLLEAGVNPRVIWKYGFAKAFILKEQPSSIEHNVRAILESENEWVTNKRHILDQYWL</sequence>
<dbReference type="GO" id="GO:0050660">
    <property type="term" value="F:flavin adenine dinucleotide binding"/>
    <property type="evidence" value="ECO:0007669"/>
    <property type="project" value="TreeGrafter"/>
</dbReference>
<comment type="catalytic activity">
    <reaction evidence="6">
        <text>2 R'C(R)SH + O2 = R'C(R)S-S(R)CR' + H2O2</text>
        <dbReference type="Rhea" id="RHEA:17357"/>
        <dbReference type="ChEBI" id="CHEBI:15379"/>
        <dbReference type="ChEBI" id="CHEBI:16240"/>
        <dbReference type="ChEBI" id="CHEBI:16520"/>
        <dbReference type="ChEBI" id="CHEBI:17412"/>
        <dbReference type="EC" id="1.8.3.2"/>
    </reaction>
</comment>
<dbReference type="EMBL" id="JAEPRE010000312">
    <property type="protein sequence ID" value="KAG2229085.1"/>
    <property type="molecule type" value="Genomic_DNA"/>
</dbReference>
<dbReference type="Proteomes" id="UP000613177">
    <property type="component" value="Unassembled WGS sequence"/>
</dbReference>
<reference evidence="8" key="1">
    <citation type="submission" date="2021-01" db="EMBL/GenBank/DDBJ databases">
        <title>Metabolic potential, ecology and presence of endohyphal bacteria is reflected in genomic diversity of Mucoromycotina.</title>
        <authorList>
            <person name="Muszewska A."/>
            <person name="Okrasinska A."/>
            <person name="Steczkiewicz K."/>
            <person name="Drgas O."/>
            <person name="Orlowska M."/>
            <person name="Perlinska-Lenart U."/>
            <person name="Aleksandrzak-Piekarczyk T."/>
            <person name="Szatraj K."/>
            <person name="Zielenkiewicz U."/>
            <person name="Pilsyk S."/>
            <person name="Malc E."/>
            <person name="Mieczkowski P."/>
            <person name="Kruszewska J.S."/>
            <person name="Biernat P."/>
            <person name="Pawlowska J."/>
        </authorList>
    </citation>
    <scope>NUCLEOTIDE SEQUENCE</scope>
    <source>
        <strain evidence="8">WA0000018081</strain>
    </source>
</reference>
<evidence type="ECO:0000313" key="8">
    <source>
        <dbReference type="EMBL" id="KAG2229085.1"/>
    </source>
</evidence>
<dbReference type="AlphaFoldDB" id="A0A8H7VQA4"/>
<dbReference type="SUPFAM" id="SSF81383">
    <property type="entry name" value="F-box domain"/>
    <property type="match status" value="1"/>
</dbReference>
<dbReference type="PANTHER" id="PTHR12645:SF0">
    <property type="entry name" value="FAD-LINKED SULFHYDRYL OXIDASE ALR"/>
    <property type="match status" value="1"/>
</dbReference>
<evidence type="ECO:0000313" key="9">
    <source>
        <dbReference type="Proteomes" id="UP000613177"/>
    </source>
</evidence>
<keyword evidence="2 6" id="KW-0285">Flavoprotein</keyword>
<keyword evidence="5" id="KW-1015">Disulfide bond</keyword>
<dbReference type="Gene3D" id="1.20.120.310">
    <property type="entry name" value="ERV/ALR sulfhydryl oxidase domain"/>
    <property type="match status" value="1"/>
</dbReference>
<evidence type="ECO:0000256" key="1">
    <source>
        <dbReference type="ARBA" id="ARBA00001974"/>
    </source>
</evidence>
<dbReference type="Pfam" id="PF04777">
    <property type="entry name" value="Evr1_Alr"/>
    <property type="match status" value="1"/>
</dbReference>
<proteinExistence type="predicted"/>
<dbReference type="GO" id="GO:0016971">
    <property type="term" value="F:flavin-dependent sulfhydryl oxidase activity"/>
    <property type="evidence" value="ECO:0007669"/>
    <property type="project" value="InterPro"/>
</dbReference>